<evidence type="ECO:0000259" key="6">
    <source>
        <dbReference type="Pfam" id="PF08281"/>
    </source>
</evidence>
<gene>
    <name evidence="7" type="ORF">A4D02_16040</name>
</gene>
<keyword evidence="8" id="KW-1185">Reference proteome</keyword>
<keyword evidence="4" id="KW-0804">Transcription</keyword>
<dbReference type="Gene3D" id="1.10.1740.10">
    <property type="match status" value="1"/>
</dbReference>
<dbReference type="InterPro" id="IPR013249">
    <property type="entry name" value="RNA_pol_sigma70_r4_t2"/>
</dbReference>
<dbReference type="InterPro" id="IPR014284">
    <property type="entry name" value="RNA_pol_sigma-70_dom"/>
</dbReference>
<dbReference type="PANTHER" id="PTHR43133">
    <property type="entry name" value="RNA POLYMERASE ECF-TYPE SIGMA FACTO"/>
    <property type="match status" value="1"/>
</dbReference>
<comment type="caution">
    <text evidence="7">The sequence shown here is derived from an EMBL/GenBank/DDBJ whole genome shotgun (WGS) entry which is preliminary data.</text>
</comment>
<evidence type="ECO:0008006" key="9">
    <source>
        <dbReference type="Google" id="ProtNLM"/>
    </source>
</evidence>
<feature type="domain" description="RNA polymerase sigma-70 region 2" evidence="5">
    <location>
        <begin position="27"/>
        <end position="94"/>
    </location>
</feature>
<dbReference type="Gene3D" id="1.10.10.10">
    <property type="entry name" value="Winged helix-like DNA-binding domain superfamily/Winged helix DNA-binding domain"/>
    <property type="match status" value="1"/>
</dbReference>
<protein>
    <recommendedName>
        <fullName evidence="9">RNA polymerase, sigma-24 subunit, ECF subfamily</fullName>
    </recommendedName>
</protein>
<evidence type="ECO:0000256" key="3">
    <source>
        <dbReference type="ARBA" id="ARBA00023082"/>
    </source>
</evidence>
<dbReference type="SUPFAM" id="SSF88659">
    <property type="entry name" value="Sigma3 and sigma4 domains of RNA polymerase sigma factors"/>
    <property type="match status" value="1"/>
</dbReference>
<dbReference type="PANTHER" id="PTHR43133:SF46">
    <property type="entry name" value="RNA POLYMERASE SIGMA-70 FACTOR ECF SUBFAMILY"/>
    <property type="match status" value="1"/>
</dbReference>
<keyword evidence="2" id="KW-0805">Transcription regulation</keyword>
<dbReference type="CDD" id="cd06171">
    <property type="entry name" value="Sigma70_r4"/>
    <property type="match status" value="1"/>
</dbReference>
<sequence length="197" mass="23356">MTALPSYHENEIIRLIMQGDEQAFEVLYRHYRNRTYTLALTYMNDPALAEDVLQDFFLKLWQIRLTLEKVDRFEHYLFTALRNRLISELRKKDRQQKIKSYLSRENAWQPTAEQLTESRELHSAIREALQQLPEKQQTIYRLSREEGLNHEEIALQLQLSSRTISNLLSLTLNHLRTALRAKGYLPGTVLAATIFFY</sequence>
<dbReference type="NCBIfam" id="TIGR02985">
    <property type="entry name" value="Sig70_bacteroi1"/>
    <property type="match status" value="1"/>
</dbReference>
<keyword evidence="3" id="KW-0731">Sigma factor</keyword>
<accession>A0ABX3NNG1</accession>
<dbReference type="EMBL" id="LWBO01000077">
    <property type="protein sequence ID" value="OQP40424.1"/>
    <property type="molecule type" value="Genomic_DNA"/>
</dbReference>
<dbReference type="InterPro" id="IPR036388">
    <property type="entry name" value="WH-like_DNA-bd_sf"/>
</dbReference>
<dbReference type="InterPro" id="IPR013325">
    <property type="entry name" value="RNA_pol_sigma_r2"/>
</dbReference>
<evidence type="ECO:0000256" key="2">
    <source>
        <dbReference type="ARBA" id="ARBA00023015"/>
    </source>
</evidence>
<comment type="similarity">
    <text evidence="1">Belongs to the sigma-70 factor family. ECF subfamily.</text>
</comment>
<dbReference type="Pfam" id="PF08281">
    <property type="entry name" value="Sigma70_r4_2"/>
    <property type="match status" value="1"/>
</dbReference>
<feature type="domain" description="RNA polymerase sigma factor 70 region 4 type 2" evidence="6">
    <location>
        <begin position="124"/>
        <end position="175"/>
    </location>
</feature>
<evidence type="ECO:0000313" key="8">
    <source>
        <dbReference type="Proteomes" id="UP000192277"/>
    </source>
</evidence>
<evidence type="ECO:0000256" key="1">
    <source>
        <dbReference type="ARBA" id="ARBA00010641"/>
    </source>
</evidence>
<organism evidence="7 8">
    <name type="scientific">Niastella koreensis</name>
    <dbReference type="NCBI Taxonomy" id="354356"/>
    <lineage>
        <taxon>Bacteria</taxon>
        <taxon>Pseudomonadati</taxon>
        <taxon>Bacteroidota</taxon>
        <taxon>Chitinophagia</taxon>
        <taxon>Chitinophagales</taxon>
        <taxon>Chitinophagaceae</taxon>
        <taxon>Niastella</taxon>
    </lineage>
</organism>
<dbReference type="Proteomes" id="UP000192277">
    <property type="component" value="Unassembled WGS sequence"/>
</dbReference>
<dbReference type="InterPro" id="IPR039425">
    <property type="entry name" value="RNA_pol_sigma-70-like"/>
</dbReference>
<dbReference type="InterPro" id="IPR007627">
    <property type="entry name" value="RNA_pol_sigma70_r2"/>
</dbReference>
<evidence type="ECO:0000313" key="7">
    <source>
        <dbReference type="EMBL" id="OQP40424.1"/>
    </source>
</evidence>
<name>A0ABX3NNG1_9BACT</name>
<dbReference type="NCBIfam" id="TIGR02937">
    <property type="entry name" value="sigma70-ECF"/>
    <property type="match status" value="1"/>
</dbReference>
<dbReference type="InterPro" id="IPR013324">
    <property type="entry name" value="RNA_pol_sigma_r3/r4-like"/>
</dbReference>
<evidence type="ECO:0000259" key="5">
    <source>
        <dbReference type="Pfam" id="PF04542"/>
    </source>
</evidence>
<dbReference type="RefSeq" id="WP_014217676.1">
    <property type="nucleotide sequence ID" value="NZ_LWBO01000077.1"/>
</dbReference>
<reference evidence="7 8" key="1">
    <citation type="submission" date="2016-04" db="EMBL/GenBank/DDBJ databases">
        <authorList>
            <person name="Chen L."/>
            <person name="Zhuang W."/>
            <person name="Wang G."/>
        </authorList>
    </citation>
    <scope>NUCLEOTIDE SEQUENCE [LARGE SCALE GENOMIC DNA]</scope>
    <source>
        <strain evidence="8">GR20</strain>
    </source>
</reference>
<proteinExistence type="inferred from homology"/>
<evidence type="ECO:0000256" key="4">
    <source>
        <dbReference type="ARBA" id="ARBA00023163"/>
    </source>
</evidence>
<dbReference type="SUPFAM" id="SSF88946">
    <property type="entry name" value="Sigma2 domain of RNA polymerase sigma factors"/>
    <property type="match status" value="1"/>
</dbReference>
<dbReference type="InterPro" id="IPR014327">
    <property type="entry name" value="RNA_pol_sigma70_bacteroid"/>
</dbReference>
<dbReference type="Pfam" id="PF04542">
    <property type="entry name" value="Sigma70_r2"/>
    <property type="match status" value="1"/>
</dbReference>